<protein>
    <submittedName>
        <fullName evidence="6">Two component transcriptional regulator, LuxR family</fullName>
    </submittedName>
</protein>
<dbReference type="OrthoDB" id="9797341at2"/>
<evidence type="ECO:0000256" key="3">
    <source>
        <dbReference type="PROSITE-ProRule" id="PRU00169"/>
    </source>
</evidence>
<dbReference type="InterPro" id="IPR011006">
    <property type="entry name" value="CheY-like_superfamily"/>
</dbReference>
<evidence type="ECO:0000313" key="6">
    <source>
        <dbReference type="EMBL" id="SIT06202.1"/>
    </source>
</evidence>
<dbReference type="RefSeq" id="WP_076379007.1">
    <property type="nucleotide sequence ID" value="NZ_AP017422.1"/>
</dbReference>
<accession>A0A1N7P6H0</accession>
<evidence type="ECO:0000313" key="7">
    <source>
        <dbReference type="Proteomes" id="UP000186917"/>
    </source>
</evidence>
<dbReference type="InterPro" id="IPR001789">
    <property type="entry name" value="Sig_transdc_resp-reg_receiver"/>
</dbReference>
<dbReference type="InterPro" id="IPR016032">
    <property type="entry name" value="Sig_transdc_resp-reg_C-effctor"/>
</dbReference>
<dbReference type="STRING" id="477680.SAMN05421788_103244"/>
<dbReference type="Gene3D" id="3.40.50.2300">
    <property type="match status" value="1"/>
</dbReference>
<feature type="domain" description="Response regulatory" evidence="5">
    <location>
        <begin position="2"/>
        <end position="116"/>
    </location>
</feature>
<keyword evidence="1 3" id="KW-0597">Phosphoprotein</keyword>
<dbReference type="Proteomes" id="UP000186917">
    <property type="component" value="Unassembled WGS sequence"/>
</dbReference>
<dbReference type="PRINTS" id="PR00038">
    <property type="entry name" value="HTHLUXR"/>
</dbReference>
<dbReference type="SMART" id="SM00448">
    <property type="entry name" value="REC"/>
    <property type="match status" value="1"/>
</dbReference>
<reference evidence="7" key="1">
    <citation type="submission" date="2017-01" db="EMBL/GenBank/DDBJ databases">
        <authorList>
            <person name="Varghese N."/>
            <person name="Submissions S."/>
        </authorList>
    </citation>
    <scope>NUCLEOTIDE SEQUENCE [LARGE SCALE GENOMIC DNA]</scope>
    <source>
        <strain evidence="7">DSM 21054</strain>
    </source>
</reference>
<organism evidence="6 7">
    <name type="scientific">Filimonas lacunae</name>
    <dbReference type="NCBI Taxonomy" id="477680"/>
    <lineage>
        <taxon>Bacteria</taxon>
        <taxon>Pseudomonadati</taxon>
        <taxon>Bacteroidota</taxon>
        <taxon>Chitinophagia</taxon>
        <taxon>Chitinophagales</taxon>
        <taxon>Chitinophagaceae</taxon>
        <taxon>Filimonas</taxon>
    </lineage>
</organism>
<dbReference type="SUPFAM" id="SSF52172">
    <property type="entry name" value="CheY-like"/>
    <property type="match status" value="1"/>
</dbReference>
<dbReference type="GO" id="GO:0003677">
    <property type="term" value="F:DNA binding"/>
    <property type="evidence" value="ECO:0007669"/>
    <property type="project" value="UniProtKB-KW"/>
</dbReference>
<gene>
    <name evidence="6" type="ORF">SAMN05421788_103244</name>
</gene>
<feature type="domain" description="HTH luxR-type" evidence="4">
    <location>
        <begin position="137"/>
        <end position="202"/>
    </location>
</feature>
<evidence type="ECO:0000259" key="5">
    <source>
        <dbReference type="PROSITE" id="PS50110"/>
    </source>
</evidence>
<dbReference type="CDD" id="cd06170">
    <property type="entry name" value="LuxR_C_like"/>
    <property type="match status" value="1"/>
</dbReference>
<dbReference type="PROSITE" id="PS50043">
    <property type="entry name" value="HTH_LUXR_2"/>
    <property type="match status" value="1"/>
</dbReference>
<dbReference type="Pfam" id="PF00196">
    <property type="entry name" value="GerE"/>
    <property type="match status" value="1"/>
</dbReference>
<dbReference type="InterPro" id="IPR051015">
    <property type="entry name" value="EvgA-like"/>
</dbReference>
<keyword evidence="7" id="KW-1185">Reference proteome</keyword>
<proteinExistence type="predicted"/>
<dbReference type="GO" id="GO:0000160">
    <property type="term" value="P:phosphorelay signal transduction system"/>
    <property type="evidence" value="ECO:0007669"/>
    <property type="project" value="InterPro"/>
</dbReference>
<dbReference type="GO" id="GO:0006355">
    <property type="term" value="P:regulation of DNA-templated transcription"/>
    <property type="evidence" value="ECO:0007669"/>
    <property type="project" value="InterPro"/>
</dbReference>
<dbReference type="PANTHER" id="PTHR45566">
    <property type="entry name" value="HTH-TYPE TRANSCRIPTIONAL REGULATOR YHJB-RELATED"/>
    <property type="match status" value="1"/>
</dbReference>
<dbReference type="SMART" id="SM00421">
    <property type="entry name" value="HTH_LUXR"/>
    <property type="match status" value="1"/>
</dbReference>
<name>A0A1N7P6H0_9BACT</name>
<dbReference type="CDD" id="cd17535">
    <property type="entry name" value="REC_NarL-like"/>
    <property type="match status" value="1"/>
</dbReference>
<dbReference type="EMBL" id="FTOR01000003">
    <property type="protein sequence ID" value="SIT06202.1"/>
    <property type="molecule type" value="Genomic_DNA"/>
</dbReference>
<dbReference type="PANTHER" id="PTHR45566:SF2">
    <property type="entry name" value="NARL SUBFAMILY"/>
    <property type="match status" value="1"/>
</dbReference>
<dbReference type="SUPFAM" id="SSF46894">
    <property type="entry name" value="C-terminal effector domain of the bipartite response regulators"/>
    <property type="match status" value="1"/>
</dbReference>
<dbReference type="AlphaFoldDB" id="A0A1N7P6H0"/>
<sequence>MKIALIDDHRMLTDLLQSILTSDASITEMRTFNKAEDFLHTGWQPDIIVTDILMPGLSGMELLEIVKEKNYTSKVLILSGITDVQTIKQAIRSGAAGYLSKNTSLEELTAAIAAIHNCEQYISNKLRNSLLNTVFTEEQVVFHLSPREKDVLELICSGHTVKEAAYKLNLSAHTVHSYHKSIMKKFKVNRTADLIVFAMQKGLYSPTTS</sequence>
<evidence type="ECO:0000259" key="4">
    <source>
        <dbReference type="PROSITE" id="PS50043"/>
    </source>
</evidence>
<evidence type="ECO:0000256" key="1">
    <source>
        <dbReference type="ARBA" id="ARBA00022553"/>
    </source>
</evidence>
<dbReference type="Pfam" id="PF00072">
    <property type="entry name" value="Response_reg"/>
    <property type="match status" value="1"/>
</dbReference>
<dbReference type="InterPro" id="IPR000792">
    <property type="entry name" value="Tscrpt_reg_LuxR_C"/>
</dbReference>
<feature type="modified residue" description="4-aspartylphosphate" evidence="3">
    <location>
        <position position="51"/>
    </location>
</feature>
<dbReference type="PROSITE" id="PS50110">
    <property type="entry name" value="RESPONSE_REGULATORY"/>
    <property type="match status" value="1"/>
</dbReference>
<evidence type="ECO:0000256" key="2">
    <source>
        <dbReference type="ARBA" id="ARBA00023125"/>
    </source>
</evidence>
<dbReference type="InterPro" id="IPR058245">
    <property type="entry name" value="NreC/VraR/RcsB-like_REC"/>
</dbReference>
<keyword evidence="2" id="KW-0238">DNA-binding</keyword>